<name>A0A0C3CPU4_OIDMZ</name>
<evidence type="ECO:0000313" key="3">
    <source>
        <dbReference type="Proteomes" id="UP000054321"/>
    </source>
</evidence>
<gene>
    <name evidence="2" type="ORF">OIDMADRAFT_163175</name>
</gene>
<keyword evidence="3" id="KW-1185">Reference proteome</keyword>
<dbReference type="Gene3D" id="2.130.10.10">
    <property type="entry name" value="YVTN repeat-like/Quinoprotein amine dehydrogenase"/>
    <property type="match status" value="1"/>
</dbReference>
<accession>A0A0C3CPU4</accession>
<dbReference type="STRING" id="913774.A0A0C3CPU4"/>
<organism evidence="2 3">
    <name type="scientific">Oidiodendron maius (strain Zn)</name>
    <dbReference type="NCBI Taxonomy" id="913774"/>
    <lineage>
        <taxon>Eukaryota</taxon>
        <taxon>Fungi</taxon>
        <taxon>Dikarya</taxon>
        <taxon>Ascomycota</taxon>
        <taxon>Pezizomycotina</taxon>
        <taxon>Leotiomycetes</taxon>
        <taxon>Leotiomycetes incertae sedis</taxon>
        <taxon>Myxotrichaceae</taxon>
        <taxon>Oidiodendron</taxon>
    </lineage>
</organism>
<reference evidence="2 3" key="1">
    <citation type="submission" date="2014-04" db="EMBL/GenBank/DDBJ databases">
        <authorList>
            <consortium name="DOE Joint Genome Institute"/>
            <person name="Kuo A."/>
            <person name="Martino E."/>
            <person name="Perotto S."/>
            <person name="Kohler A."/>
            <person name="Nagy L.G."/>
            <person name="Floudas D."/>
            <person name="Copeland A."/>
            <person name="Barry K.W."/>
            <person name="Cichocki N."/>
            <person name="Veneault-Fourrey C."/>
            <person name="LaButti K."/>
            <person name="Lindquist E.A."/>
            <person name="Lipzen A."/>
            <person name="Lundell T."/>
            <person name="Morin E."/>
            <person name="Murat C."/>
            <person name="Sun H."/>
            <person name="Tunlid A."/>
            <person name="Henrissat B."/>
            <person name="Grigoriev I.V."/>
            <person name="Hibbett D.S."/>
            <person name="Martin F."/>
            <person name="Nordberg H.P."/>
            <person name="Cantor M.N."/>
            <person name="Hua S.X."/>
        </authorList>
    </citation>
    <scope>NUCLEOTIDE SEQUENCE [LARGE SCALE GENOMIC DNA]</scope>
    <source>
        <strain evidence="2 3">Zn</strain>
    </source>
</reference>
<protein>
    <submittedName>
        <fullName evidence="2">Uncharacterized protein</fullName>
    </submittedName>
</protein>
<dbReference type="InterPro" id="IPR036322">
    <property type="entry name" value="WD40_repeat_dom_sf"/>
</dbReference>
<dbReference type="HOGENOM" id="CLU_007901_1_0_1"/>
<feature type="compositionally biased region" description="Acidic residues" evidence="1">
    <location>
        <begin position="101"/>
        <end position="111"/>
    </location>
</feature>
<dbReference type="EMBL" id="KN832876">
    <property type="protein sequence ID" value="KIN01059.1"/>
    <property type="molecule type" value="Genomic_DNA"/>
</dbReference>
<evidence type="ECO:0000256" key="1">
    <source>
        <dbReference type="SAM" id="MobiDB-lite"/>
    </source>
</evidence>
<sequence>MAPSFSCPRILKNKQNTQLSYELPHRIYTAKVYPIQSSNGSSVIIYGHEQGVRIVWRGGRSFKPPAPPTAAANKKSNGANNVISLDSEDEGPTAQAFQDTPEFEDEEEEIDDSRPYPETLQTLDLHFGTDVLYLSLLPASILGASGPKWQHLTVLKQKIVFTAACADNLVRLVTLPLTPPSPTSKARPEIQSNFALANVGNGSWGETVRLLGGHQKPSDGVAMTLDFTHNTPDNGEPDATSGTNIVVASHSREMKGLLLLYRVPISSASPHFEPFQTVYLPTPARSISFNPSLSGQRSHHLLVANATGACRIYDFKLVTRSPGSEDQVPENSVEQGTWLISLYPGFQNSKGDTLASQYMGAHAGFGRKTIIDAKWVSGGKAIVILLNDGEWGVWDIDGVGPGASQGLLGHQSIKGGSLTEFSISGFVDGNTKSRSSGTQQVSGSKFVPMTPGTRKSIEPFGGKGLSGPMCGQISVAEVPSSSPTNSAEDSIVFWLGESFTVIPSLTKYWTANARISTSGNPLNSTPSARATKLESVNLQGERCSGIDQIVKNNFSTGLPSDILILGEHRFTILTAGQAKALFQSTGQLALVERPAIGELDVVGIDQALLRMENGSANGFGAKMKGIVR</sequence>
<feature type="compositionally biased region" description="Polar residues" evidence="1">
    <location>
        <begin position="431"/>
        <end position="443"/>
    </location>
</feature>
<dbReference type="AlphaFoldDB" id="A0A0C3CPU4"/>
<reference evidence="3" key="2">
    <citation type="submission" date="2015-01" db="EMBL/GenBank/DDBJ databases">
        <title>Evolutionary Origins and Diversification of the Mycorrhizal Mutualists.</title>
        <authorList>
            <consortium name="DOE Joint Genome Institute"/>
            <consortium name="Mycorrhizal Genomics Consortium"/>
            <person name="Kohler A."/>
            <person name="Kuo A."/>
            <person name="Nagy L.G."/>
            <person name="Floudas D."/>
            <person name="Copeland A."/>
            <person name="Barry K.W."/>
            <person name="Cichocki N."/>
            <person name="Veneault-Fourrey C."/>
            <person name="LaButti K."/>
            <person name="Lindquist E.A."/>
            <person name="Lipzen A."/>
            <person name="Lundell T."/>
            <person name="Morin E."/>
            <person name="Murat C."/>
            <person name="Riley R."/>
            <person name="Ohm R."/>
            <person name="Sun H."/>
            <person name="Tunlid A."/>
            <person name="Henrissat B."/>
            <person name="Grigoriev I.V."/>
            <person name="Hibbett D.S."/>
            <person name="Martin F."/>
        </authorList>
    </citation>
    <scope>NUCLEOTIDE SEQUENCE [LARGE SCALE GENOMIC DNA]</scope>
    <source>
        <strain evidence="3">Zn</strain>
    </source>
</reference>
<feature type="region of interest" description="Disordered" evidence="1">
    <location>
        <begin position="431"/>
        <end position="453"/>
    </location>
</feature>
<dbReference type="OrthoDB" id="5323870at2759"/>
<proteinExistence type="predicted"/>
<feature type="compositionally biased region" description="Low complexity" evidence="1">
    <location>
        <begin position="69"/>
        <end position="81"/>
    </location>
</feature>
<dbReference type="InterPro" id="IPR015943">
    <property type="entry name" value="WD40/YVTN_repeat-like_dom_sf"/>
</dbReference>
<dbReference type="SUPFAM" id="SSF50978">
    <property type="entry name" value="WD40 repeat-like"/>
    <property type="match status" value="1"/>
</dbReference>
<dbReference type="InParanoid" id="A0A0C3CPU4"/>
<evidence type="ECO:0000313" key="2">
    <source>
        <dbReference type="EMBL" id="KIN01059.1"/>
    </source>
</evidence>
<dbReference type="Proteomes" id="UP000054321">
    <property type="component" value="Unassembled WGS sequence"/>
</dbReference>
<feature type="region of interest" description="Disordered" evidence="1">
    <location>
        <begin position="65"/>
        <end position="117"/>
    </location>
</feature>